<evidence type="ECO:0000313" key="7">
    <source>
        <dbReference type="Proteomes" id="UP000294692"/>
    </source>
</evidence>
<proteinExistence type="predicted"/>
<dbReference type="RefSeq" id="WP_132477670.1">
    <property type="nucleotide sequence ID" value="NZ_JBHRVM010000001.1"/>
</dbReference>
<dbReference type="PANTHER" id="PTHR33254">
    <property type="entry name" value="4-HYDROXY-4-METHYL-2-OXOGLUTARATE ALDOLASE 3-RELATED"/>
    <property type="match status" value="1"/>
</dbReference>
<dbReference type="GO" id="GO:0046872">
    <property type="term" value="F:metal ion binding"/>
    <property type="evidence" value="ECO:0007669"/>
    <property type="project" value="UniProtKB-KW"/>
</dbReference>
<feature type="binding site" evidence="5">
    <location>
        <position position="133"/>
    </location>
    <ligand>
        <name>substrate</name>
    </ligand>
</feature>
<evidence type="ECO:0000256" key="4">
    <source>
        <dbReference type="ARBA" id="ARBA00030169"/>
    </source>
</evidence>
<dbReference type="Gene3D" id="3.50.30.40">
    <property type="entry name" value="Ribonuclease E inhibitor RraA/RraA-like"/>
    <property type="match status" value="1"/>
</dbReference>
<name>A0A4R3UZ14_9BURK</name>
<keyword evidence="5" id="KW-0479">Metal-binding</keyword>
<dbReference type="Pfam" id="PF03737">
    <property type="entry name" value="RraA-like"/>
    <property type="match status" value="1"/>
</dbReference>
<keyword evidence="5" id="KW-0460">Magnesium</keyword>
<dbReference type="EMBL" id="SMBX01000008">
    <property type="protein sequence ID" value="TCU95224.1"/>
    <property type="molecule type" value="Genomic_DNA"/>
</dbReference>
<comment type="cofactor">
    <cofactor evidence="1">
        <name>a divalent metal cation</name>
        <dbReference type="ChEBI" id="CHEBI:60240"/>
    </cofactor>
</comment>
<gene>
    <name evidence="6" type="ORF">EV686_10867</name>
</gene>
<comment type="cofactor">
    <cofactor evidence="5">
        <name>Mg(2+)</name>
        <dbReference type="ChEBI" id="CHEBI:18420"/>
    </cofactor>
</comment>
<dbReference type="InterPro" id="IPR005493">
    <property type="entry name" value="RraA/RraA-like"/>
</dbReference>
<evidence type="ECO:0000256" key="2">
    <source>
        <dbReference type="ARBA" id="ARBA00016549"/>
    </source>
</evidence>
<dbReference type="CDD" id="cd16841">
    <property type="entry name" value="RraA_family"/>
    <property type="match status" value="1"/>
</dbReference>
<evidence type="ECO:0000256" key="1">
    <source>
        <dbReference type="ARBA" id="ARBA00001968"/>
    </source>
</evidence>
<reference evidence="6 7" key="1">
    <citation type="submission" date="2019-03" db="EMBL/GenBank/DDBJ databases">
        <title>Genomic Encyclopedia of Type Strains, Phase IV (KMG-IV): sequencing the most valuable type-strain genomes for metagenomic binning, comparative biology and taxonomic classification.</title>
        <authorList>
            <person name="Goeker M."/>
        </authorList>
    </citation>
    <scope>NUCLEOTIDE SEQUENCE [LARGE SCALE GENOMIC DNA]</scope>
    <source>
        <strain evidence="6 7">DSM 100048</strain>
    </source>
</reference>
<evidence type="ECO:0000256" key="5">
    <source>
        <dbReference type="PIRSR" id="PIRSR605493-1"/>
    </source>
</evidence>
<dbReference type="PANTHER" id="PTHR33254:SF4">
    <property type="entry name" value="4-HYDROXY-4-METHYL-2-OXOGLUTARATE ALDOLASE 3-RELATED"/>
    <property type="match status" value="1"/>
</dbReference>
<sequence>MSSFPNDRRWKKPLTPFVFNRDIDRPSPADVATLAQADVTQISDLVGRMYVCQPHLRSLVSPAVPLCGPAFTVKCPPGDNLGVMAAFRAIERGDVLVVDGQGFTHWCMGGFELLKYACEQRGMAGLVVHGAWRDVAEAQAAGFPVYGLAVSPYSGPKFGPAELNVPVGCAGVIVQPGDVVCASTEGVAVVPRGSVPAVAQAVRSRKGGHGIEHFLDEMDEHVAAWLEDGK</sequence>
<dbReference type="InterPro" id="IPR036704">
    <property type="entry name" value="RraA/RraA-like_sf"/>
</dbReference>
<comment type="caution">
    <text evidence="6">The sequence shown here is derived from an EMBL/GenBank/DDBJ whole genome shotgun (WGS) entry which is preliminary data.</text>
</comment>
<evidence type="ECO:0000313" key="6">
    <source>
        <dbReference type="EMBL" id="TCU95224.1"/>
    </source>
</evidence>
<organism evidence="6 7">
    <name type="scientific">Paracandidimonas soli</name>
    <dbReference type="NCBI Taxonomy" id="1917182"/>
    <lineage>
        <taxon>Bacteria</taxon>
        <taxon>Pseudomonadati</taxon>
        <taxon>Pseudomonadota</taxon>
        <taxon>Betaproteobacteria</taxon>
        <taxon>Burkholderiales</taxon>
        <taxon>Alcaligenaceae</taxon>
        <taxon>Paracandidimonas</taxon>
    </lineage>
</organism>
<dbReference type="OrthoDB" id="8717144at2"/>
<dbReference type="Proteomes" id="UP000294692">
    <property type="component" value="Unassembled WGS sequence"/>
</dbReference>
<dbReference type="AlphaFoldDB" id="A0A4R3UZ14"/>
<feature type="binding site" evidence="5">
    <location>
        <position position="134"/>
    </location>
    <ligand>
        <name>Mg(2+)</name>
        <dbReference type="ChEBI" id="CHEBI:18420"/>
    </ligand>
</feature>
<keyword evidence="7" id="KW-1185">Reference proteome</keyword>
<evidence type="ECO:0000256" key="3">
    <source>
        <dbReference type="ARBA" id="ARBA00029596"/>
    </source>
</evidence>
<dbReference type="SUPFAM" id="SSF89562">
    <property type="entry name" value="RraA-like"/>
    <property type="match status" value="1"/>
</dbReference>
<accession>A0A4R3UZ14</accession>
<protein>
    <recommendedName>
        <fullName evidence="2">Putative 4-hydroxy-4-methyl-2-oxoglutarate aldolase</fullName>
    </recommendedName>
    <alternativeName>
        <fullName evidence="3">Regulator of ribonuclease activity homolog</fullName>
    </alternativeName>
    <alternativeName>
        <fullName evidence="4">RraA-like protein</fullName>
    </alternativeName>
</protein>
<feature type="binding site" evidence="5">
    <location>
        <begin position="110"/>
        <end position="113"/>
    </location>
    <ligand>
        <name>substrate</name>
    </ligand>
</feature>